<dbReference type="Gene3D" id="1.25.10.10">
    <property type="entry name" value="Leucine-rich Repeat Variant"/>
    <property type="match status" value="1"/>
</dbReference>
<comment type="caution">
    <text evidence="6">The sequence shown here is derived from an EMBL/GenBank/DDBJ whole genome shotgun (WGS) entry which is preliminary data.</text>
</comment>
<dbReference type="Pfam" id="PF22964">
    <property type="entry name" value="ZER1-like_2nd"/>
    <property type="match status" value="1"/>
</dbReference>
<feature type="domain" description="Protein zer-1 homolog-like C-terminal" evidence="5">
    <location>
        <begin position="418"/>
        <end position="663"/>
    </location>
</feature>
<keyword evidence="7" id="KW-1185">Reference proteome</keyword>
<evidence type="ECO:0000313" key="7">
    <source>
        <dbReference type="Proteomes" id="UP001177744"/>
    </source>
</evidence>
<protein>
    <recommendedName>
        <fullName evidence="5">Protein zer-1 homolog-like C-terminal domain-containing protein</fullName>
    </recommendedName>
</protein>
<comment type="similarity">
    <text evidence="1">Belongs to the zyg-11 family.</text>
</comment>
<dbReference type="InterPro" id="IPR032675">
    <property type="entry name" value="LRR_dom_sf"/>
</dbReference>
<dbReference type="InterPro" id="IPR051341">
    <property type="entry name" value="Zyg-11_UBL_adapter"/>
</dbReference>
<evidence type="ECO:0000256" key="3">
    <source>
        <dbReference type="ARBA" id="ARBA00022737"/>
    </source>
</evidence>
<evidence type="ECO:0000256" key="1">
    <source>
        <dbReference type="ARBA" id="ARBA00009420"/>
    </source>
</evidence>
<dbReference type="InterPro" id="IPR055142">
    <property type="entry name" value="ZER1-like_C"/>
</dbReference>
<dbReference type="GO" id="GO:0031462">
    <property type="term" value="C:Cul2-RING ubiquitin ligase complex"/>
    <property type="evidence" value="ECO:0007669"/>
    <property type="project" value="TreeGrafter"/>
</dbReference>
<dbReference type="AlphaFoldDB" id="A0AA40LQJ6"/>
<reference evidence="6" key="1">
    <citation type="submission" date="2023-06" db="EMBL/GenBank/DDBJ databases">
        <title>Reference genome for the Northern bat (Eptesicus nilssonii), a most northern bat species.</title>
        <authorList>
            <person name="Laine V.N."/>
            <person name="Pulliainen A.T."/>
            <person name="Lilley T.M."/>
        </authorList>
    </citation>
    <scope>NUCLEOTIDE SEQUENCE</scope>
    <source>
        <strain evidence="6">BLF_Eptnil</strain>
        <tissue evidence="6">Kidney</tissue>
    </source>
</reference>
<dbReference type="InterPro" id="IPR011989">
    <property type="entry name" value="ARM-like"/>
</dbReference>
<evidence type="ECO:0000259" key="5">
    <source>
        <dbReference type="Pfam" id="PF22964"/>
    </source>
</evidence>
<accession>A0AA40LQJ6</accession>
<keyword evidence="2" id="KW-0433">Leucine-rich repeat</keyword>
<evidence type="ECO:0000313" key="6">
    <source>
        <dbReference type="EMBL" id="KAK1340019.1"/>
    </source>
</evidence>
<evidence type="ECO:0000256" key="4">
    <source>
        <dbReference type="ARBA" id="ARBA00022786"/>
    </source>
</evidence>
<proteinExistence type="inferred from homology"/>
<dbReference type="EMBL" id="JAULJE010000008">
    <property type="protein sequence ID" value="KAK1340019.1"/>
    <property type="molecule type" value="Genomic_DNA"/>
</dbReference>
<dbReference type="Proteomes" id="UP001177744">
    <property type="component" value="Unassembled WGS sequence"/>
</dbReference>
<dbReference type="PANTHER" id="PTHR12904:SF20">
    <property type="entry name" value="PROTEIN ZYG-11 HOMOLOG A"/>
    <property type="match status" value="1"/>
</dbReference>
<name>A0AA40LQJ6_CNENI</name>
<dbReference type="SUPFAM" id="SSF52047">
    <property type="entry name" value="RNI-like"/>
    <property type="match status" value="1"/>
</dbReference>
<keyword evidence="3" id="KW-0677">Repeat</keyword>
<dbReference type="FunFam" id="3.80.10.10:FF:001025">
    <property type="entry name" value="Protein zyg-11 homolog A"/>
    <property type="match status" value="1"/>
</dbReference>
<sequence length="675" mass="76015">MVHFLHPDLSPRTIVPPDARKDALGYCVVQEEASPYSLVNICLNVLVTNLEKLCSERSDGTLCLPEHWRFPQELADRFLGVMTWQGKLTDRTVSIFRGNQMKLKLVNIKKAKISTAAFIKAFCHHKLIQLDATAVDPDLPISDIIHGLCRNSWLQQNLQCLLLDSTTSIRQDSRLLLFGQLTGLRVLSVYNVCFHSEDLAHVSQLPKLESLDISNTLVTDISALLTCKDRLKSLKMHYLKCLTMTKPQILAVIKELKCLFHLDISNHRQLQSDLAFHLLQQKDILPNVVSLDISGGSCITDGAVELFIRQRPAMQFVGLLATDAGYSDFFTQQGLRLVAVGMRNHPLDLPVQFTASACALNLTRQGLARGMPVRLLSEVTCLLFKALKNFPHYQQLQKNCLLSLTNSRILVDVPFDRQLSSEQTAQLKEELLRAVKELLAIVKQKTTEKLDDVTLLFALKALWNLTDESPVACKHFMENQGLAIFIQVLEAFSGSAIQSKVLGLLNNVAEVRELSSKLVTKDVVKHVSVLLHSTSMEVSYFAAGVIAHLTSDKQPWMSCDLQRSPLLQDLYVTIQNWPSSSCKMTALVTYRSFKAFFPLLGNFSQPESQLWALWAMHHVCSKNPSKYCKMLVEEEGLQLLCDIQEHNEADPQAQQIAASILDDFRMHFMNQQRLP</sequence>
<dbReference type="SUPFAM" id="SSF48371">
    <property type="entry name" value="ARM repeat"/>
    <property type="match status" value="1"/>
</dbReference>
<organism evidence="6 7">
    <name type="scientific">Cnephaeus nilssonii</name>
    <name type="common">Northern bat</name>
    <name type="synonym">Eptesicus nilssonii</name>
    <dbReference type="NCBI Taxonomy" id="3371016"/>
    <lineage>
        <taxon>Eukaryota</taxon>
        <taxon>Metazoa</taxon>
        <taxon>Chordata</taxon>
        <taxon>Craniata</taxon>
        <taxon>Vertebrata</taxon>
        <taxon>Euteleostomi</taxon>
        <taxon>Mammalia</taxon>
        <taxon>Eutheria</taxon>
        <taxon>Laurasiatheria</taxon>
        <taxon>Chiroptera</taxon>
        <taxon>Yangochiroptera</taxon>
        <taxon>Vespertilionidae</taxon>
        <taxon>Cnephaeus</taxon>
    </lineage>
</organism>
<gene>
    <name evidence="6" type="ORF">QTO34_018583</name>
</gene>
<keyword evidence="4" id="KW-0833">Ubl conjugation pathway</keyword>
<evidence type="ECO:0000256" key="2">
    <source>
        <dbReference type="ARBA" id="ARBA00022614"/>
    </source>
</evidence>
<dbReference type="Gene3D" id="3.80.10.10">
    <property type="entry name" value="Ribonuclease Inhibitor"/>
    <property type="match status" value="1"/>
</dbReference>
<dbReference type="InterPro" id="IPR016024">
    <property type="entry name" value="ARM-type_fold"/>
</dbReference>
<dbReference type="PANTHER" id="PTHR12904">
    <property type="match status" value="1"/>
</dbReference>